<organism evidence="4 5">
    <name type="scientific">Durusdinium trenchii</name>
    <dbReference type="NCBI Taxonomy" id="1381693"/>
    <lineage>
        <taxon>Eukaryota</taxon>
        <taxon>Sar</taxon>
        <taxon>Alveolata</taxon>
        <taxon>Dinophyceae</taxon>
        <taxon>Suessiales</taxon>
        <taxon>Symbiodiniaceae</taxon>
        <taxon>Durusdinium</taxon>
    </lineage>
</organism>
<keyword evidence="2" id="KW-0547">Nucleotide-binding</keyword>
<keyword evidence="3" id="KW-0067">ATP-binding</keyword>
<sequence length="268" mass="30378">MGGDQQRRRALLLSRPRRGGRCQLRINVARAMKNAEALSLVAQQQGWELVQKGGEIRWVVRKEDLIESLRSIQSGGQWLSHIPGMHEACEKGSLARALEASQAAFWPRSWRITQPEELQAALEFCQSHVVIVKPNRGLQGRGIYLAAKPEELRTALAAESDAVVQEYICRPLLIDGHKWDLRLYALVMPHRQGLRCWLAKEGIARVCAEPYQEPDRQNLRKETMHLTNYSLIPACESRTPRLLHAVWVVDLRELVASAAAPSKEQAFR</sequence>
<evidence type="ECO:0000256" key="3">
    <source>
        <dbReference type="ARBA" id="ARBA00022840"/>
    </source>
</evidence>
<comment type="caution">
    <text evidence="4">The sequence shown here is derived from an EMBL/GenBank/DDBJ whole genome shotgun (WGS) entry which is preliminary data.</text>
</comment>
<evidence type="ECO:0000256" key="2">
    <source>
        <dbReference type="ARBA" id="ARBA00022741"/>
    </source>
</evidence>
<evidence type="ECO:0000313" key="5">
    <source>
        <dbReference type="Proteomes" id="UP001642484"/>
    </source>
</evidence>
<evidence type="ECO:0000313" key="4">
    <source>
        <dbReference type="EMBL" id="CAK9045548.1"/>
    </source>
</evidence>
<dbReference type="PROSITE" id="PS51221">
    <property type="entry name" value="TTL"/>
    <property type="match status" value="1"/>
</dbReference>
<protein>
    <recommendedName>
        <fullName evidence="6">ATP-grasp domain-containing protein</fullName>
    </recommendedName>
</protein>
<gene>
    <name evidence="4" type="ORF">CCMP2556_LOCUS23781</name>
</gene>
<keyword evidence="1" id="KW-0436">Ligase</keyword>
<dbReference type="PANTHER" id="PTHR12241">
    <property type="entry name" value="TUBULIN POLYGLUTAMYLASE"/>
    <property type="match status" value="1"/>
</dbReference>
<dbReference type="InterPro" id="IPR004344">
    <property type="entry name" value="TTL/TTLL_fam"/>
</dbReference>
<accession>A0ABP0M2Z0</accession>
<name>A0ABP0M2Z0_9DINO</name>
<dbReference type="Proteomes" id="UP001642484">
    <property type="component" value="Unassembled WGS sequence"/>
</dbReference>
<dbReference type="Gene3D" id="3.30.470.20">
    <property type="entry name" value="ATP-grasp fold, B domain"/>
    <property type="match status" value="1"/>
</dbReference>
<dbReference type="Pfam" id="PF03133">
    <property type="entry name" value="TTL"/>
    <property type="match status" value="1"/>
</dbReference>
<evidence type="ECO:0000256" key="1">
    <source>
        <dbReference type="ARBA" id="ARBA00022598"/>
    </source>
</evidence>
<dbReference type="EMBL" id="CAXAMN010015335">
    <property type="protein sequence ID" value="CAK9045548.1"/>
    <property type="molecule type" value="Genomic_DNA"/>
</dbReference>
<evidence type="ECO:0008006" key="6">
    <source>
        <dbReference type="Google" id="ProtNLM"/>
    </source>
</evidence>
<reference evidence="4 5" key="1">
    <citation type="submission" date="2024-02" db="EMBL/GenBank/DDBJ databases">
        <authorList>
            <person name="Chen Y."/>
            <person name="Shah S."/>
            <person name="Dougan E. K."/>
            <person name="Thang M."/>
            <person name="Chan C."/>
        </authorList>
    </citation>
    <scope>NUCLEOTIDE SEQUENCE [LARGE SCALE GENOMIC DNA]</scope>
</reference>
<dbReference type="SUPFAM" id="SSF56059">
    <property type="entry name" value="Glutathione synthetase ATP-binding domain-like"/>
    <property type="match status" value="1"/>
</dbReference>
<keyword evidence="5" id="KW-1185">Reference proteome</keyword>
<proteinExistence type="predicted"/>